<feature type="region of interest" description="Disordered" evidence="1">
    <location>
        <begin position="591"/>
        <end position="648"/>
    </location>
</feature>
<feature type="region of interest" description="Disordered" evidence="1">
    <location>
        <begin position="105"/>
        <end position="133"/>
    </location>
</feature>
<feature type="compositionally biased region" description="Low complexity" evidence="1">
    <location>
        <begin position="172"/>
        <end position="198"/>
    </location>
</feature>
<organism evidence="2">
    <name type="scientific">Psilocybe cubensis</name>
    <name type="common">Psychedelic mushroom</name>
    <name type="synonym">Stropharia cubensis</name>
    <dbReference type="NCBI Taxonomy" id="181762"/>
    <lineage>
        <taxon>Eukaryota</taxon>
        <taxon>Fungi</taxon>
        <taxon>Dikarya</taxon>
        <taxon>Basidiomycota</taxon>
        <taxon>Agaricomycotina</taxon>
        <taxon>Agaricomycetes</taxon>
        <taxon>Agaricomycetidae</taxon>
        <taxon>Agaricales</taxon>
        <taxon>Agaricineae</taxon>
        <taxon>Strophariaceae</taxon>
        <taxon>Psilocybe</taxon>
    </lineage>
</organism>
<evidence type="ECO:0000256" key="1">
    <source>
        <dbReference type="SAM" id="MobiDB-lite"/>
    </source>
</evidence>
<feature type="compositionally biased region" description="Polar residues" evidence="1">
    <location>
        <begin position="483"/>
        <end position="492"/>
    </location>
</feature>
<comment type="caution">
    <text evidence="2">The sequence shown here is derived from an EMBL/GenBank/DDBJ whole genome shotgun (WGS) entry which is preliminary data.</text>
</comment>
<feature type="region of interest" description="Disordered" evidence="1">
    <location>
        <begin position="167"/>
        <end position="206"/>
    </location>
</feature>
<accession>A0A8H7Y9Y4</accession>
<feature type="region of interest" description="Disordered" evidence="1">
    <location>
        <begin position="256"/>
        <end position="275"/>
    </location>
</feature>
<protein>
    <submittedName>
        <fullName evidence="2">Uncharacterized protein</fullName>
    </submittedName>
</protein>
<feature type="compositionally biased region" description="Polar residues" evidence="1">
    <location>
        <begin position="725"/>
        <end position="740"/>
    </location>
</feature>
<sequence>MYRSPTSQDTHHDHLRDLLDQRSARADIQGRFSSADSEYTDTPSVYSRTNFSPRVLDHGGQDLYRDQCDGPEPISPYLSRSKGAHNRVQGQPTSMLGLVEDSRFSSALSGKNDDEQPYAGEEDEVETDTRMSYLGPKMRFHSRAPWEMEGDTLEEEDDLDQPSRHFQQGHLFGRSSGSKFDSSRSSSPRPSFNSRPSGESLYSQIPPKRSFETINSQMSYPRGALYALAQESLSTNSLTRPALPTKENKDTVRNKFSFGRLKPDPPAVSLPQSPIRGRFPTSPGAHEQPSFKFESHTRSNNTYYANKSFANSTQESMHPYANPDLVVSYADDDTENFTSQSVQHPRNDSSITIMESSSTDSMIKSSSRATLTPDTSVNSISSKHRASSILTKTISSPVPVLGSSQRVDSVVSDTNSIFSLQPSVNNLPGWTERNTPPTFSLISLEEARAQRTRSSTVTVPTKVSSLTGVVESSTSFPYGDIESATNDSTPLSRTRARSISAGAKAKNAIQGSSKPQRRDSASSSAHQIPAAATGTPGTKGLKHKKSGFMRLFNGGKSLEKEEQNSPPPVPSLPETVVPPQLVQRTPKNVLHRIPVPSLPPTSTAFENSFSEPSERDSLKLNLSPKRTPPPSLSINTISQGVTSRSSTSDLLPFQRPFLNEQPQSAPAHVSEFPALRLRPVSTLFSDHFKDHIVTGDSRSSDETTDLDTPRSPSPGGLMSPVTPASALNSNNDKNQASLLSSEEDSKLRALQEEFDSSKQAWQRHIWELEGQVRDLKLELAESKTKNTGEYCHSCGRGVRKEFVTPTSTAGSILNRPRARTGVSSRFGNALP</sequence>
<evidence type="ECO:0000313" key="2">
    <source>
        <dbReference type="EMBL" id="KAG5174039.1"/>
    </source>
</evidence>
<gene>
    <name evidence="2" type="ORF">JR316_000697</name>
</gene>
<dbReference type="EMBL" id="JAFIQS010000001">
    <property type="protein sequence ID" value="KAG5174039.1"/>
    <property type="molecule type" value="Genomic_DNA"/>
</dbReference>
<feature type="region of interest" description="Disordered" evidence="1">
    <location>
        <begin position="474"/>
        <end position="543"/>
    </location>
</feature>
<feature type="region of interest" description="Disordered" evidence="1">
    <location>
        <begin position="29"/>
        <end position="89"/>
    </location>
</feature>
<dbReference type="OrthoDB" id="2565072at2759"/>
<feature type="compositionally biased region" description="Basic and acidic residues" evidence="1">
    <location>
        <begin position="55"/>
        <end position="68"/>
    </location>
</feature>
<feature type="compositionally biased region" description="Polar residues" evidence="1">
    <location>
        <begin position="600"/>
        <end position="611"/>
    </location>
</feature>
<feature type="compositionally biased region" description="Basic and acidic residues" evidence="1">
    <location>
        <begin position="692"/>
        <end position="701"/>
    </location>
</feature>
<feature type="compositionally biased region" description="Polar residues" evidence="1">
    <location>
        <begin position="31"/>
        <end position="52"/>
    </location>
</feature>
<feature type="region of interest" description="Disordered" evidence="1">
    <location>
        <begin position="692"/>
        <end position="744"/>
    </location>
</feature>
<name>A0A8H7Y9Y4_PSICU</name>
<feature type="compositionally biased region" description="Polar residues" evidence="1">
    <location>
        <begin position="632"/>
        <end position="648"/>
    </location>
</feature>
<proteinExistence type="predicted"/>
<reference evidence="2" key="1">
    <citation type="submission" date="2021-02" db="EMBL/GenBank/DDBJ databases">
        <title>Psilocybe cubensis genome.</title>
        <authorList>
            <person name="Mckernan K.J."/>
            <person name="Crawford S."/>
            <person name="Trippe A."/>
            <person name="Kane L.T."/>
            <person name="Mclaughlin S."/>
        </authorList>
    </citation>
    <scope>NUCLEOTIDE SEQUENCE [LARGE SCALE GENOMIC DNA]</scope>
    <source>
        <strain evidence="2">MGC-MH-2018</strain>
    </source>
</reference>
<dbReference type="AlphaFoldDB" id="A0A8H7Y9Y4"/>